<dbReference type="InterPro" id="IPR001932">
    <property type="entry name" value="PPM-type_phosphatase-like_dom"/>
</dbReference>
<dbReference type="PANTHER" id="PTHR43156">
    <property type="entry name" value="STAGE II SPORULATION PROTEIN E-RELATED"/>
    <property type="match status" value="1"/>
</dbReference>
<dbReference type="SMART" id="SM00240">
    <property type="entry name" value="FHA"/>
    <property type="match status" value="1"/>
</dbReference>
<organism evidence="3 4">
    <name type="scientific">Occallatibacter riparius</name>
    <dbReference type="NCBI Taxonomy" id="1002689"/>
    <lineage>
        <taxon>Bacteria</taxon>
        <taxon>Pseudomonadati</taxon>
        <taxon>Acidobacteriota</taxon>
        <taxon>Terriglobia</taxon>
        <taxon>Terriglobales</taxon>
        <taxon>Acidobacteriaceae</taxon>
        <taxon>Occallatibacter</taxon>
    </lineage>
</organism>
<gene>
    <name evidence="3" type="ORF">MOP44_00010</name>
</gene>
<feature type="domain" description="FHA" evidence="2">
    <location>
        <begin position="8"/>
        <end position="59"/>
    </location>
</feature>
<dbReference type="SMART" id="SM00331">
    <property type="entry name" value="PP2C_SIG"/>
    <property type="match status" value="1"/>
</dbReference>
<keyword evidence="4" id="KW-1185">Reference proteome</keyword>
<dbReference type="KEGG" id="orp:MOP44_00010"/>
<proteinExistence type="predicted"/>
<dbReference type="InterPro" id="IPR003018">
    <property type="entry name" value="GAF"/>
</dbReference>
<dbReference type="Gene3D" id="2.60.200.20">
    <property type="match status" value="1"/>
</dbReference>
<evidence type="ECO:0000313" key="4">
    <source>
        <dbReference type="Proteomes" id="UP001059380"/>
    </source>
</evidence>
<dbReference type="Pfam" id="PF01590">
    <property type="entry name" value="GAF"/>
    <property type="match status" value="1"/>
</dbReference>
<dbReference type="SUPFAM" id="SSF81606">
    <property type="entry name" value="PP2C-like"/>
    <property type="match status" value="1"/>
</dbReference>
<dbReference type="SUPFAM" id="SSF55781">
    <property type="entry name" value="GAF domain-like"/>
    <property type="match status" value="1"/>
</dbReference>
<reference evidence="3" key="1">
    <citation type="submission" date="2021-04" db="EMBL/GenBank/DDBJ databases">
        <title>Phylogenetic analysis of Acidobacteriaceae.</title>
        <authorList>
            <person name="Qiu L."/>
            <person name="Zhang Q."/>
        </authorList>
    </citation>
    <scope>NUCLEOTIDE SEQUENCE</scope>
    <source>
        <strain evidence="3">DSM 25168</strain>
    </source>
</reference>
<dbReference type="SUPFAM" id="SSF49879">
    <property type="entry name" value="SMAD/FHA domain"/>
    <property type="match status" value="1"/>
</dbReference>
<protein>
    <submittedName>
        <fullName evidence="3">SpoIIE family protein phosphatase</fullName>
    </submittedName>
</protein>
<name>A0A9J7BTL2_9BACT</name>
<dbReference type="PANTHER" id="PTHR43156:SF2">
    <property type="entry name" value="STAGE II SPORULATION PROTEIN E"/>
    <property type="match status" value="1"/>
</dbReference>
<dbReference type="SMART" id="SM00065">
    <property type="entry name" value="GAF"/>
    <property type="match status" value="1"/>
</dbReference>
<dbReference type="AlphaFoldDB" id="A0A9J7BTL2"/>
<dbReference type="RefSeq" id="WP_260793837.1">
    <property type="nucleotide sequence ID" value="NZ_CP093313.1"/>
</dbReference>
<accession>A0A9J7BTL2</accession>
<dbReference type="CDD" id="cd00060">
    <property type="entry name" value="FHA"/>
    <property type="match status" value="1"/>
</dbReference>
<evidence type="ECO:0000256" key="1">
    <source>
        <dbReference type="ARBA" id="ARBA00022801"/>
    </source>
</evidence>
<dbReference type="InterPro" id="IPR008984">
    <property type="entry name" value="SMAD_FHA_dom_sf"/>
</dbReference>
<dbReference type="Proteomes" id="UP001059380">
    <property type="component" value="Chromosome"/>
</dbReference>
<evidence type="ECO:0000313" key="3">
    <source>
        <dbReference type="EMBL" id="UWZ84333.1"/>
    </source>
</evidence>
<dbReference type="InterPro" id="IPR052016">
    <property type="entry name" value="Bact_Sigma-Reg"/>
</dbReference>
<sequence>MPVAHNPFLLGRGAETGNHLVLEDPRISRNCAAIVEERGVFRIEDRGQRHGIFVNGIRIERRDLRDGDVIGFGLDDSYRITFRSSKDQEDSVENMLTRIGSMSSSVNRVGGGGGVGLSNLNLLLEATSLLHSTLPLDAVLGSMLDHAISLTRADRAALIEPDANGVLKVRVARSSDKRDLPPENIAPSQTALRQAVQRRSPIITDDVSIGGLDLQAAESIMAQQLRAIVAIPLYPVSRATAHETSPSPDNQLLGAIYLDSRGPTAFSTLDIQILAALGSEAASILDNARLVERERERQRMEQELEIGYQIQQGLLPHGLRDFPHVELTGKQIPCHSVGGDYFDVFPLGDRTAFLIADVSGHGLGAALVTTMLQGALSGMTLGVDPVKVLNHVNRFLCDHTQVGRYVTLFFGILATDGTLDYMRAGHPSPLLIRNGEVTDLYAQGSLPIGILEDAQVTAAQTRLDPGDTLVLFTDGVSEATAPDGEMLELKKLREIVAGGSSKTVEELQSSIFKHVEDFTRGAEPSDDVTLLILRYRTPVTA</sequence>
<dbReference type="Pfam" id="PF00498">
    <property type="entry name" value="FHA"/>
    <property type="match status" value="1"/>
</dbReference>
<dbReference type="Pfam" id="PF07228">
    <property type="entry name" value="SpoIIE"/>
    <property type="match status" value="1"/>
</dbReference>
<evidence type="ECO:0000259" key="2">
    <source>
        <dbReference type="PROSITE" id="PS50006"/>
    </source>
</evidence>
<dbReference type="EMBL" id="CP093313">
    <property type="protein sequence ID" value="UWZ84333.1"/>
    <property type="molecule type" value="Genomic_DNA"/>
</dbReference>
<dbReference type="GO" id="GO:0016791">
    <property type="term" value="F:phosphatase activity"/>
    <property type="evidence" value="ECO:0007669"/>
    <property type="project" value="TreeGrafter"/>
</dbReference>
<dbReference type="InterPro" id="IPR000253">
    <property type="entry name" value="FHA_dom"/>
</dbReference>
<keyword evidence="1" id="KW-0378">Hydrolase</keyword>
<dbReference type="InterPro" id="IPR036457">
    <property type="entry name" value="PPM-type-like_dom_sf"/>
</dbReference>
<dbReference type="InterPro" id="IPR029016">
    <property type="entry name" value="GAF-like_dom_sf"/>
</dbReference>
<dbReference type="PROSITE" id="PS50006">
    <property type="entry name" value="FHA_DOMAIN"/>
    <property type="match status" value="1"/>
</dbReference>
<dbReference type="Gene3D" id="3.60.40.10">
    <property type="entry name" value="PPM-type phosphatase domain"/>
    <property type="match status" value="1"/>
</dbReference>
<dbReference type="Gene3D" id="3.30.450.40">
    <property type="match status" value="1"/>
</dbReference>